<dbReference type="GO" id="GO:0004106">
    <property type="term" value="F:chorismate mutase activity"/>
    <property type="evidence" value="ECO:0007669"/>
    <property type="project" value="UniProtKB-EC"/>
</dbReference>
<dbReference type="Gene3D" id="1.20.59.10">
    <property type="entry name" value="Chorismate mutase"/>
    <property type="match status" value="1"/>
</dbReference>
<evidence type="ECO:0000256" key="2">
    <source>
        <dbReference type="ARBA" id="ARBA00012404"/>
    </source>
</evidence>
<evidence type="ECO:0000313" key="9">
    <source>
        <dbReference type="Proteomes" id="UP000093985"/>
    </source>
</evidence>
<evidence type="ECO:0000313" key="8">
    <source>
        <dbReference type="EMBL" id="OBG06533.1"/>
    </source>
</evidence>
<feature type="domain" description="Chorismate mutase" evidence="7">
    <location>
        <begin position="14"/>
        <end position="109"/>
    </location>
</feature>
<dbReference type="PANTHER" id="PTHR38041:SF2">
    <property type="entry name" value="SECRETED CHORISMATE MUTASE"/>
    <property type="match status" value="1"/>
</dbReference>
<dbReference type="InterPro" id="IPR036979">
    <property type="entry name" value="CM_dom_sf"/>
</dbReference>
<organism evidence="8 9">
    <name type="scientific">Mycolicibacter sinensis (strain JDM601)</name>
    <name type="common">Mycobacterium sinense</name>
    <dbReference type="NCBI Taxonomy" id="875328"/>
    <lineage>
        <taxon>Bacteria</taxon>
        <taxon>Bacillati</taxon>
        <taxon>Actinomycetota</taxon>
        <taxon>Actinomycetes</taxon>
        <taxon>Mycobacteriales</taxon>
        <taxon>Mycobacteriaceae</taxon>
        <taxon>Mycolicibacter</taxon>
    </lineage>
</organism>
<dbReference type="Pfam" id="PF01817">
    <property type="entry name" value="CM_2"/>
    <property type="match status" value="1"/>
</dbReference>
<protein>
    <recommendedName>
        <fullName evidence="2 5">Chorismate mutase</fullName>
        <ecNumber evidence="2 5">5.4.99.5</ecNumber>
    </recommendedName>
</protein>
<dbReference type="GO" id="GO:0009697">
    <property type="term" value="P:salicylic acid biosynthetic process"/>
    <property type="evidence" value="ECO:0007669"/>
    <property type="project" value="TreeGrafter"/>
</dbReference>
<keyword evidence="3 6" id="KW-0732">Signal</keyword>
<dbReference type="InterPro" id="IPR036263">
    <property type="entry name" value="Chorismate_II_sf"/>
</dbReference>
<dbReference type="InterPro" id="IPR051331">
    <property type="entry name" value="Chorismate_mutase-related"/>
</dbReference>
<dbReference type="NCBIfam" id="NF006741">
    <property type="entry name" value="PRK09269.1"/>
    <property type="match status" value="1"/>
</dbReference>
<sequence length="191" mass="20511">MRPLSAYCTIPASAICAATLLALPPTAGADNPNPLAELVGAAAQRLQVGDDVAAIKWRTNAGIEDPARVQQQLDSLASAAETEHLDAGYVRQIFTDQIAATEALEHYRFAQWKLHPASAPAAAPDLATSRARIDGFNHVMLTQLGLQWQQLHAPECPAHLDAAIRDVSAARRFDEFSRQALSSATREYCAG</sequence>
<dbReference type="InterPro" id="IPR008240">
    <property type="entry name" value="Chorismate_mutase_periplasmic"/>
</dbReference>
<dbReference type="SMART" id="SM00830">
    <property type="entry name" value="CM_2"/>
    <property type="match status" value="1"/>
</dbReference>
<dbReference type="InterPro" id="IPR002701">
    <property type="entry name" value="CM_II_prokaryot"/>
</dbReference>
<name>A0A1A2EM27_MYCSD</name>
<comment type="function">
    <text evidence="5">Catalyzes the Claisen rearrangement of chorismate to prephenate.</text>
</comment>
<dbReference type="PIRSF" id="PIRSF026640">
    <property type="entry name" value="Peripl_chor_mut"/>
    <property type="match status" value="1"/>
</dbReference>
<dbReference type="EMBL" id="LZIN01000048">
    <property type="protein sequence ID" value="OBG06533.1"/>
    <property type="molecule type" value="Genomic_DNA"/>
</dbReference>
<dbReference type="PANTHER" id="PTHR38041">
    <property type="entry name" value="CHORISMATE MUTASE"/>
    <property type="match status" value="1"/>
</dbReference>
<comment type="caution">
    <text evidence="8">The sequence shown here is derived from an EMBL/GenBank/DDBJ whole genome shotgun (WGS) entry which is preliminary data.</text>
</comment>
<dbReference type="GO" id="GO:0046417">
    <property type="term" value="P:chorismate metabolic process"/>
    <property type="evidence" value="ECO:0007669"/>
    <property type="project" value="InterPro"/>
</dbReference>
<feature type="chain" id="PRO_5009825472" description="Chorismate mutase" evidence="6">
    <location>
        <begin position="30"/>
        <end position="191"/>
    </location>
</feature>
<dbReference type="OrthoDB" id="3825510at2"/>
<accession>A0A1A2EM27</accession>
<reference evidence="9" key="1">
    <citation type="submission" date="2016-06" db="EMBL/GenBank/DDBJ databases">
        <authorList>
            <person name="Sutton G."/>
            <person name="Brinkac L."/>
            <person name="Sanka R."/>
            <person name="Adams M."/>
            <person name="Lau E."/>
            <person name="Mehaffy C."/>
            <person name="Tameris M."/>
            <person name="Hatherill M."/>
            <person name="Hanekom W."/>
            <person name="Mahomed H."/>
            <person name="Mcshane H."/>
        </authorList>
    </citation>
    <scope>NUCLEOTIDE SEQUENCE [LARGE SCALE GENOMIC DNA]</scope>
    <source>
        <strain evidence="9">852014-51077_SCH5608930-a</strain>
    </source>
</reference>
<keyword evidence="4 5" id="KW-0413">Isomerase</keyword>
<dbReference type="RefSeq" id="WP_064854981.1">
    <property type="nucleotide sequence ID" value="NZ_LZIM01000035.1"/>
</dbReference>
<comment type="catalytic activity">
    <reaction evidence="5">
        <text>chorismate = prephenate</text>
        <dbReference type="Rhea" id="RHEA:13897"/>
        <dbReference type="ChEBI" id="CHEBI:29748"/>
        <dbReference type="ChEBI" id="CHEBI:29934"/>
        <dbReference type="EC" id="5.4.99.5"/>
    </reaction>
</comment>
<dbReference type="PROSITE" id="PS51168">
    <property type="entry name" value="CHORISMATE_MUT_2"/>
    <property type="match status" value="1"/>
</dbReference>
<evidence type="ECO:0000256" key="1">
    <source>
        <dbReference type="ARBA" id="ARBA00004817"/>
    </source>
</evidence>
<dbReference type="EC" id="5.4.99.5" evidence="2 5"/>
<evidence type="ECO:0000256" key="3">
    <source>
        <dbReference type="ARBA" id="ARBA00022729"/>
    </source>
</evidence>
<dbReference type="AlphaFoldDB" id="A0A1A2EM27"/>
<evidence type="ECO:0000256" key="5">
    <source>
        <dbReference type="PIRNR" id="PIRNR026640"/>
    </source>
</evidence>
<gene>
    <name evidence="8" type="ORF">A5771_07940</name>
</gene>
<evidence type="ECO:0000256" key="4">
    <source>
        <dbReference type="ARBA" id="ARBA00023235"/>
    </source>
</evidence>
<evidence type="ECO:0000259" key="7">
    <source>
        <dbReference type="PROSITE" id="PS51168"/>
    </source>
</evidence>
<dbReference type="SUPFAM" id="SSF48600">
    <property type="entry name" value="Chorismate mutase II"/>
    <property type="match status" value="1"/>
</dbReference>
<dbReference type="Proteomes" id="UP000093985">
    <property type="component" value="Unassembled WGS sequence"/>
</dbReference>
<feature type="signal peptide" evidence="6">
    <location>
        <begin position="1"/>
        <end position="29"/>
    </location>
</feature>
<evidence type="ECO:0000256" key="6">
    <source>
        <dbReference type="SAM" id="SignalP"/>
    </source>
</evidence>
<comment type="pathway">
    <text evidence="1 5">Metabolic intermediate biosynthesis; prephenate biosynthesis; prephenate from chorismate: step 1/1.</text>
</comment>
<proteinExistence type="predicted"/>
<dbReference type="NCBIfam" id="TIGR01806">
    <property type="entry name" value="CM_mono2"/>
    <property type="match status" value="1"/>
</dbReference>
<dbReference type="UniPathway" id="UPA00120">
    <property type="reaction ID" value="UER00203"/>
</dbReference>